<feature type="signal peptide" evidence="6">
    <location>
        <begin position="1"/>
        <end position="22"/>
    </location>
</feature>
<evidence type="ECO:0000256" key="3">
    <source>
        <dbReference type="ARBA" id="ARBA00022723"/>
    </source>
</evidence>
<dbReference type="CDD" id="cd13537">
    <property type="entry name" value="PBP2_YvgL_like"/>
    <property type="match status" value="1"/>
</dbReference>
<dbReference type="GO" id="GO:0015689">
    <property type="term" value="P:molybdate ion transport"/>
    <property type="evidence" value="ECO:0007669"/>
    <property type="project" value="InterPro"/>
</dbReference>
<keyword evidence="8" id="KW-1185">Reference proteome</keyword>
<feature type="binding site" evidence="5">
    <location>
        <position position="51"/>
    </location>
    <ligand>
        <name>molybdate</name>
        <dbReference type="ChEBI" id="CHEBI:36264"/>
    </ligand>
</feature>
<dbReference type="PROSITE" id="PS51257">
    <property type="entry name" value="PROKAR_LIPOPROTEIN"/>
    <property type="match status" value="1"/>
</dbReference>
<keyword evidence="3 5" id="KW-0479">Metal-binding</keyword>
<evidence type="ECO:0000256" key="5">
    <source>
        <dbReference type="PIRSR" id="PIRSR004846-1"/>
    </source>
</evidence>
<dbReference type="GO" id="GO:0046872">
    <property type="term" value="F:metal ion binding"/>
    <property type="evidence" value="ECO:0007669"/>
    <property type="project" value="UniProtKB-KW"/>
</dbReference>
<name>A0A9X1YA30_9BACL</name>
<comment type="caution">
    <text evidence="7">The sequence shown here is derived from an EMBL/GenBank/DDBJ whole genome shotgun (WGS) entry which is preliminary data.</text>
</comment>
<dbReference type="Gene3D" id="3.40.190.10">
    <property type="entry name" value="Periplasmic binding protein-like II"/>
    <property type="match status" value="2"/>
</dbReference>
<dbReference type="FunFam" id="3.40.190.10:FF:000035">
    <property type="entry name" value="Molybdate ABC transporter substrate-binding protein"/>
    <property type="match status" value="1"/>
</dbReference>
<comment type="similarity">
    <text evidence="1">Belongs to the bacterial solute-binding protein ModA family.</text>
</comment>
<dbReference type="GO" id="GO:1901359">
    <property type="term" value="F:tungstate binding"/>
    <property type="evidence" value="ECO:0007669"/>
    <property type="project" value="UniProtKB-ARBA"/>
</dbReference>
<dbReference type="Proteomes" id="UP001139534">
    <property type="component" value="Unassembled WGS sequence"/>
</dbReference>
<organism evidence="7 8">
    <name type="scientific">Paenibacillus mellifer</name>
    <dbReference type="NCBI Taxonomy" id="2937794"/>
    <lineage>
        <taxon>Bacteria</taxon>
        <taxon>Bacillati</taxon>
        <taxon>Bacillota</taxon>
        <taxon>Bacilli</taxon>
        <taxon>Bacillales</taxon>
        <taxon>Paenibacillaceae</taxon>
        <taxon>Paenibacillus</taxon>
    </lineage>
</organism>
<proteinExistence type="inferred from homology"/>
<feature type="binding site" evidence="5">
    <location>
        <position position="204"/>
    </location>
    <ligand>
        <name>molybdate</name>
        <dbReference type="ChEBI" id="CHEBI:36264"/>
    </ligand>
</feature>
<evidence type="ECO:0000256" key="4">
    <source>
        <dbReference type="ARBA" id="ARBA00022729"/>
    </source>
</evidence>
<dbReference type="GO" id="GO:0030973">
    <property type="term" value="F:molybdate ion binding"/>
    <property type="evidence" value="ECO:0007669"/>
    <property type="project" value="TreeGrafter"/>
</dbReference>
<evidence type="ECO:0000313" key="8">
    <source>
        <dbReference type="Proteomes" id="UP001139534"/>
    </source>
</evidence>
<reference evidence="7" key="1">
    <citation type="submission" date="2022-04" db="EMBL/GenBank/DDBJ databases">
        <authorList>
            <person name="Seo M.-J."/>
        </authorList>
    </citation>
    <scope>NUCLEOTIDE SEQUENCE</scope>
    <source>
        <strain evidence="7">MBLB2552</strain>
    </source>
</reference>
<feature type="binding site" evidence="5">
    <location>
        <position position="186"/>
    </location>
    <ligand>
        <name>molybdate</name>
        <dbReference type="ChEBI" id="CHEBI:36264"/>
    </ligand>
</feature>
<protein>
    <submittedName>
        <fullName evidence="7">Molybdate ABC transporter substrate-binding protein</fullName>
    </submittedName>
</protein>
<dbReference type="PIRSF" id="PIRSF004846">
    <property type="entry name" value="ModA"/>
    <property type="match status" value="1"/>
</dbReference>
<evidence type="ECO:0000256" key="6">
    <source>
        <dbReference type="SAM" id="SignalP"/>
    </source>
</evidence>
<dbReference type="NCBIfam" id="TIGR01256">
    <property type="entry name" value="modA"/>
    <property type="match status" value="1"/>
</dbReference>
<gene>
    <name evidence="7" type="primary">modA</name>
    <name evidence="7" type="ORF">M0651_23265</name>
</gene>
<sequence length="269" mass="29171">MQKCLKLPFLAVFSALILLLSAGCGSNSPTTVEDKSESAEQVELLVSAAASLTESLDELKSVYEAEHSHVKLTFNYAASGTLQQQIEQGAPADLFLSAGTKQMKALIDKDLIDDSLTTNLLTNELVLVVLQDSSEQIDKIEDLTKLSDIAIGTPESVPAGKYAQQTLTYHKLWDSLQSKLVLTKDVKQVLSYVETGNVDAGFLYKTDAALSDKVKVALNAEVESHDPIEYPIGVLKGSAHPDEAKALYDFLLSDPARQVFSKYGFTPAE</sequence>
<dbReference type="InterPro" id="IPR041879">
    <property type="entry name" value="YvgL-like_PBP2"/>
</dbReference>
<dbReference type="PANTHER" id="PTHR30632">
    <property type="entry name" value="MOLYBDATE-BINDING PERIPLASMIC PROTEIN"/>
    <property type="match status" value="1"/>
</dbReference>
<dbReference type="AlphaFoldDB" id="A0A9X1YA30"/>
<dbReference type="PANTHER" id="PTHR30632:SF0">
    <property type="entry name" value="SULFATE-BINDING PROTEIN"/>
    <property type="match status" value="1"/>
</dbReference>
<feature type="binding site" evidence="5">
    <location>
        <position position="159"/>
    </location>
    <ligand>
        <name>molybdate</name>
        <dbReference type="ChEBI" id="CHEBI:36264"/>
    </ligand>
</feature>
<keyword evidence="4 6" id="KW-0732">Signal</keyword>
<evidence type="ECO:0000256" key="1">
    <source>
        <dbReference type="ARBA" id="ARBA00009175"/>
    </source>
</evidence>
<evidence type="ECO:0000313" key="7">
    <source>
        <dbReference type="EMBL" id="MCK8490087.1"/>
    </source>
</evidence>
<dbReference type="RefSeq" id="WP_248554051.1">
    <property type="nucleotide sequence ID" value="NZ_JALPRK010000037.1"/>
</dbReference>
<evidence type="ECO:0000256" key="2">
    <source>
        <dbReference type="ARBA" id="ARBA00022505"/>
    </source>
</evidence>
<dbReference type="InterPro" id="IPR050682">
    <property type="entry name" value="ModA/WtpA"/>
</dbReference>
<dbReference type="SUPFAM" id="SSF53850">
    <property type="entry name" value="Periplasmic binding protein-like II"/>
    <property type="match status" value="1"/>
</dbReference>
<feature type="chain" id="PRO_5040781248" evidence="6">
    <location>
        <begin position="23"/>
        <end position="269"/>
    </location>
</feature>
<accession>A0A9X1YA30</accession>
<dbReference type="InterPro" id="IPR005950">
    <property type="entry name" value="ModA"/>
</dbReference>
<feature type="binding site" evidence="5">
    <location>
        <position position="79"/>
    </location>
    <ligand>
        <name>molybdate</name>
        <dbReference type="ChEBI" id="CHEBI:36264"/>
    </ligand>
</feature>
<dbReference type="EMBL" id="JALPRK010000037">
    <property type="protein sequence ID" value="MCK8490087.1"/>
    <property type="molecule type" value="Genomic_DNA"/>
</dbReference>
<keyword evidence="2 5" id="KW-0500">Molybdenum</keyword>
<dbReference type="Pfam" id="PF13531">
    <property type="entry name" value="SBP_bac_11"/>
    <property type="match status" value="1"/>
</dbReference>